<protein>
    <submittedName>
        <fullName evidence="2">Uncharacterized protein</fullName>
    </submittedName>
</protein>
<reference evidence="2" key="1">
    <citation type="journal article" date="2014" name="Int. J. Syst. Evol. Microbiol.">
        <title>Complete genome sequence of Corynebacterium casei LMG S-19264T (=DSM 44701T), isolated from a smear-ripened cheese.</title>
        <authorList>
            <consortium name="US DOE Joint Genome Institute (JGI-PGF)"/>
            <person name="Walter F."/>
            <person name="Albersmeier A."/>
            <person name="Kalinowski J."/>
            <person name="Ruckert C."/>
        </authorList>
    </citation>
    <scope>NUCLEOTIDE SEQUENCE</scope>
    <source>
        <strain evidence="2">JCM 3172</strain>
    </source>
</reference>
<organism evidence="2 3">
    <name type="scientific">Streptomyces purpureus</name>
    <dbReference type="NCBI Taxonomy" id="1951"/>
    <lineage>
        <taxon>Bacteria</taxon>
        <taxon>Bacillati</taxon>
        <taxon>Actinomycetota</taxon>
        <taxon>Actinomycetes</taxon>
        <taxon>Kitasatosporales</taxon>
        <taxon>Streptomycetaceae</taxon>
        <taxon>Streptomyces</taxon>
    </lineage>
</organism>
<reference evidence="2" key="2">
    <citation type="submission" date="2020-09" db="EMBL/GenBank/DDBJ databases">
        <authorList>
            <person name="Sun Q."/>
            <person name="Ohkuma M."/>
        </authorList>
    </citation>
    <scope>NUCLEOTIDE SEQUENCE</scope>
    <source>
        <strain evidence="2">JCM 3172</strain>
    </source>
</reference>
<accession>A0A918LLL5</accession>
<sequence length="82" mass="8830">MTSKASRYVRVQHVTCAGTALASALLPLAVGVLMAKAMAADPLTPVNALITGGGHRARIPRCQWRRCGRAALRLRPRLRRAV</sequence>
<feature type="chain" id="PRO_5037724598" evidence="1">
    <location>
        <begin position="40"/>
        <end position="82"/>
    </location>
</feature>
<gene>
    <name evidence="2" type="ORF">GCM10014713_03210</name>
</gene>
<dbReference type="Proteomes" id="UP000619486">
    <property type="component" value="Unassembled WGS sequence"/>
</dbReference>
<name>A0A918LLL5_9ACTN</name>
<feature type="signal peptide" evidence="1">
    <location>
        <begin position="1"/>
        <end position="39"/>
    </location>
</feature>
<evidence type="ECO:0000256" key="1">
    <source>
        <dbReference type="SAM" id="SignalP"/>
    </source>
</evidence>
<evidence type="ECO:0000313" key="2">
    <source>
        <dbReference type="EMBL" id="GGT13978.1"/>
    </source>
</evidence>
<evidence type="ECO:0000313" key="3">
    <source>
        <dbReference type="Proteomes" id="UP000619486"/>
    </source>
</evidence>
<dbReference type="AlphaFoldDB" id="A0A918LLL5"/>
<comment type="caution">
    <text evidence="2">The sequence shown here is derived from an EMBL/GenBank/DDBJ whole genome shotgun (WGS) entry which is preliminary data.</text>
</comment>
<keyword evidence="3" id="KW-1185">Reference proteome</keyword>
<keyword evidence="1" id="KW-0732">Signal</keyword>
<dbReference type="EMBL" id="BMQQ01000001">
    <property type="protein sequence ID" value="GGT13978.1"/>
    <property type="molecule type" value="Genomic_DNA"/>
</dbReference>
<proteinExistence type="predicted"/>
<dbReference type="RefSeq" id="WP_019890970.1">
    <property type="nucleotide sequence ID" value="NZ_BMQQ01000001.1"/>
</dbReference>